<evidence type="ECO:0000313" key="4">
    <source>
        <dbReference type="Proteomes" id="UP001642260"/>
    </source>
</evidence>
<dbReference type="EMBL" id="CAKOAT010229598">
    <property type="protein sequence ID" value="CAH8357161.1"/>
    <property type="molecule type" value="Genomic_DNA"/>
</dbReference>
<keyword evidence="2" id="KW-1133">Transmembrane helix</keyword>
<evidence type="ECO:0008006" key="5">
    <source>
        <dbReference type="Google" id="ProtNLM"/>
    </source>
</evidence>
<gene>
    <name evidence="3" type="ORF">ERUC_LOCUS22916</name>
</gene>
<organism evidence="3 4">
    <name type="scientific">Eruca vesicaria subsp. sativa</name>
    <name type="common">Garden rocket</name>
    <name type="synonym">Eruca sativa</name>
    <dbReference type="NCBI Taxonomy" id="29727"/>
    <lineage>
        <taxon>Eukaryota</taxon>
        <taxon>Viridiplantae</taxon>
        <taxon>Streptophyta</taxon>
        <taxon>Embryophyta</taxon>
        <taxon>Tracheophyta</taxon>
        <taxon>Spermatophyta</taxon>
        <taxon>Magnoliopsida</taxon>
        <taxon>eudicotyledons</taxon>
        <taxon>Gunneridae</taxon>
        <taxon>Pentapetalae</taxon>
        <taxon>rosids</taxon>
        <taxon>malvids</taxon>
        <taxon>Brassicales</taxon>
        <taxon>Brassicaceae</taxon>
        <taxon>Brassiceae</taxon>
        <taxon>Eruca</taxon>
    </lineage>
</organism>
<evidence type="ECO:0000256" key="2">
    <source>
        <dbReference type="SAM" id="Phobius"/>
    </source>
</evidence>
<accession>A0ABC8KMU3</accession>
<protein>
    <recommendedName>
        <fullName evidence="5">Zinc finger GRF-type domain-containing protein</fullName>
    </recommendedName>
</protein>
<name>A0ABC8KMU3_ERUVS</name>
<feature type="coiled-coil region" evidence="1">
    <location>
        <begin position="69"/>
        <end position="96"/>
    </location>
</feature>
<keyword evidence="2" id="KW-0472">Membrane</keyword>
<sequence length="154" mass="18174">MARTSSNSFYSTRDLNKTIAPLCRCSKQMVCTLSWTDKNPGRRFRRCEVHGFVCWEDTEEKIEWQKASLLEESDQIRRYKKENETLKKTIIEAIDELPSLRVSDTSSPLIHITEVQQLFWHDYIDKERVLRQMFALSWVSFIIVSATIILLLKN</sequence>
<reference evidence="3 4" key="1">
    <citation type="submission" date="2022-03" db="EMBL/GenBank/DDBJ databases">
        <authorList>
            <person name="Macdonald S."/>
            <person name="Ahmed S."/>
            <person name="Newling K."/>
        </authorList>
    </citation>
    <scope>NUCLEOTIDE SEQUENCE [LARGE SCALE GENOMIC DNA]</scope>
</reference>
<feature type="transmembrane region" description="Helical" evidence="2">
    <location>
        <begin position="133"/>
        <end position="152"/>
    </location>
</feature>
<dbReference type="Proteomes" id="UP001642260">
    <property type="component" value="Unassembled WGS sequence"/>
</dbReference>
<keyword evidence="2" id="KW-0812">Transmembrane</keyword>
<proteinExistence type="predicted"/>
<evidence type="ECO:0000313" key="3">
    <source>
        <dbReference type="EMBL" id="CAH8357161.1"/>
    </source>
</evidence>
<dbReference type="AlphaFoldDB" id="A0ABC8KMU3"/>
<keyword evidence="4" id="KW-1185">Reference proteome</keyword>
<evidence type="ECO:0000256" key="1">
    <source>
        <dbReference type="SAM" id="Coils"/>
    </source>
</evidence>
<comment type="caution">
    <text evidence="3">The sequence shown here is derived from an EMBL/GenBank/DDBJ whole genome shotgun (WGS) entry which is preliminary data.</text>
</comment>
<dbReference type="PANTHER" id="PTHR33248">
    <property type="entry name" value="ZINC ION-BINDING PROTEIN"/>
    <property type="match status" value="1"/>
</dbReference>
<keyword evidence="1" id="KW-0175">Coiled coil</keyword>